<sequence length="152" mass="16242">MKKTQGFTLIELLVVIGIIAILAAVVIIALNPARQFSQARDAQRWSNVNAILNGVGQNIADNRGIFTCAAGAIPTTTATRMVDAVTDPAGYDIGSCLVPTYLPQMVVDPLDGLWTSDTVYDTAYNVQRDETTGRITVNAPSAEIETSISVTR</sequence>
<evidence type="ECO:0000313" key="2">
    <source>
        <dbReference type="EMBL" id="OGM91626.1"/>
    </source>
</evidence>
<dbReference type="NCBIfam" id="TIGR02532">
    <property type="entry name" value="IV_pilin_GFxxxE"/>
    <property type="match status" value="1"/>
</dbReference>
<dbReference type="Gene3D" id="3.30.700.10">
    <property type="entry name" value="Glycoprotein, Type 4 Pilin"/>
    <property type="match status" value="1"/>
</dbReference>
<dbReference type="InterPro" id="IPR045584">
    <property type="entry name" value="Pilin-like"/>
</dbReference>
<dbReference type="PANTHER" id="PTHR30093">
    <property type="entry name" value="GENERAL SECRETION PATHWAY PROTEIN G"/>
    <property type="match status" value="1"/>
</dbReference>
<name>A0A1F8DT91_9BACT</name>
<dbReference type="Pfam" id="PF07963">
    <property type="entry name" value="N_methyl"/>
    <property type="match status" value="1"/>
</dbReference>
<keyword evidence="1" id="KW-0812">Transmembrane</keyword>
<keyword evidence="1" id="KW-1133">Transmembrane helix</keyword>
<comment type="caution">
    <text evidence="2">The sequence shown here is derived from an EMBL/GenBank/DDBJ whole genome shotgun (WGS) entry which is preliminary data.</text>
</comment>
<keyword evidence="1" id="KW-0472">Membrane</keyword>
<dbReference type="PROSITE" id="PS00409">
    <property type="entry name" value="PROKAR_NTER_METHYL"/>
    <property type="match status" value="1"/>
</dbReference>
<dbReference type="SUPFAM" id="SSF54523">
    <property type="entry name" value="Pili subunits"/>
    <property type="match status" value="1"/>
</dbReference>
<dbReference type="Proteomes" id="UP000178946">
    <property type="component" value="Unassembled WGS sequence"/>
</dbReference>
<feature type="transmembrane region" description="Helical" evidence="1">
    <location>
        <begin position="6"/>
        <end position="30"/>
    </location>
</feature>
<organism evidence="2 3">
    <name type="scientific">Candidatus Wolfebacteria bacterium RIFCSPLOWO2_01_FULL_45_19</name>
    <dbReference type="NCBI Taxonomy" id="1802557"/>
    <lineage>
        <taxon>Bacteria</taxon>
        <taxon>Candidatus Wolfeibacteriota</taxon>
    </lineage>
</organism>
<evidence type="ECO:0000313" key="3">
    <source>
        <dbReference type="Proteomes" id="UP000178946"/>
    </source>
</evidence>
<dbReference type="AlphaFoldDB" id="A0A1F8DT91"/>
<dbReference type="STRING" id="1802557.A3A20_01660"/>
<gene>
    <name evidence="2" type="ORF">A3A20_01660</name>
</gene>
<reference evidence="2 3" key="1">
    <citation type="journal article" date="2016" name="Nat. Commun.">
        <title>Thousands of microbial genomes shed light on interconnected biogeochemical processes in an aquifer system.</title>
        <authorList>
            <person name="Anantharaman K."/>
            <person name="Brown C.T."/>
            <person name="Hug L.A."/>
            <person name="Sharon I."/>
            <person name="Castelle C.J."/>
            <person name="Probst A.J."/>
            <person name="Thomas B.C."/>
            <person name="Singh A."/>
            <person name="Wilkins M.J."/>
            <person name="Karaoz U."/>
            <person name="Brodie E.L."/>
            <person name="Williams K.H."/>
            <person name="Hubbard S.S."/>
            <person name="Banfield J.F."/>
        </authorList>
    </citation>
    <scope>NUCLEOTIDE SEQUENCE [LARGE SCALE GENOMIC DNA]</scope>
</reference>
<protein>
    <recommendedName>
        <fullName evidence="4">Type II secretion system protein GspG C-terminal domain-containing protein</fullName>
    </recommendedName>
</protein>
<dbReference type="InterPro" id="IPR012902">
    <property type="entry name" value="N_methyl_site"/>
</dbReference>
<accession>A0A1F8DT91</accession>
<evidence type="ECO:0000256" key="1">
    <source>
        <dbReference type="SAM" id="Phobius"/>
    </source>
</evidence>
<evidence type="ECO:0008006" key="4">
    <source>
        <dbReference type="Google" id="ProtNLM"/>
    </source>
</evidence>
<proteinExistence type="predicted"/>
<dbReference type="EMBL" id="MGIR01000001">
    <property type="protein sequence ID" value="OGM91626.1"/>
    <property type="molecule type" value="Genomic_DNA"/>
</dbReference>